<evidence type="ECO:0000259" key="2">
    <source>
        <dbReference type="Pfam" id="PF01171"/>
    </source>
</evidence>
<accession>A0A9D2LY89</accession>
<dbReference type="PANTHER" id="PTHR43686">
    <property type="entry name" value="SULFURTRANSFERASE-RELATED"/>
    <property type="match status" value="1"/>
</dbReference>
<protein>
    <submittedName>
        <fullName evidence="3">tRNA 2-thiocytidine(32) synthetase TtcA</fullName>
    </submittedName>
</protein>
<sequence length="241" mass="26597">MDKLTGRVRAAVEKYQLIEEGDRIAVGVSGGKDSLFLLCALAELSQYYPKHFSVVAVTADPCFGGVPGDYSQIQGLCDALGVPYIIRKTYLGPLIFEERKEENPCSLCARMRRGILHNICVEEGIPKLALGHHFDDAVQTFFMNLFYGGKIGCFSPKTYLSRKKITVIRPLVFCEEREITGAARRLALPIVKSACPADGVTARKDTADLVKQLEKQFPHLRAKVLGAMQRANLDGWGDTTS</sequence>
<dbReference type="Proteomes" id="UP000824214">
    <property type="component" value="Unassembled WGS sequence"/>
</dbReference>
<dbReference type="InterPro" id="IPR011063">
    <property type="entry name" value="TilS/TtcA_N"/>
</dbReference>
<dbReference type="GO" id="GO:0016740">
    <property type="term" value="F:transferase activity"/>
    <property type="evidence" value="ECO:0007669"/>
    <property type="project" value="UniProtKB-KW"/>
</dbReference>
<dbReference type="PANTHER" id="PTHR43686:SF1">
    <property type="entry name" value="AMINOTRAN_5 DOMAIN-CONTAINING PROTEIN"/>
    <property type="match status" value="1"/>
</dbReference>
<reference evidence="3" key="1">
    <citation type="journal article" date="2021" name="PeerJ">
        <title>Extensive microbial diversity within the chicken gut microbiome revealed by metagenomics and culture.</title>
        <authorList>
            <person name="Gilroy R."/>
            <person name="Ravi A."/>
            <person name="Getino M."/>
            <person name="Pursley I."/>
            <person name="Horton D.L."/>
            <person name="Alikhan N.F."/>
            <person name="Baker D."/>
            <person name="Gharbi K."/>
            <person name="Hall N."/>
            <person name="Watson M."/>
            <person name="Adriaenssens E.M."/>
            <person name="Foster-Nyarko E."/>
            <person name="Jarju S."/>
            <person name="Secka A."/>
            <person name="Antonio M."/>
            <person name="Oren A."/>
            <person name="Chaudhuri R.R."/>
            <person name="La Ragione R."/>
            <person name="Hildebrand F."/>
            <person name="Pallen M.J."/>
        </authorList>
    </citation>
    <scope>NUCLEOTIDE SEQUENCE</scope>
    <source>
        <strain evidence="3">ChiBcolR8-3208</strain>
    </source>
</reference>
<dbReference type="EMBL" id="DWXZ01000114">
    <property type="protein sequence ID" value="HJB37495.1"/>
    <property type="molecule type" value="Genomic_DNA"/>
</dbReference>
<evidence type="ECO:0000313" key="3">
    <source>
        <dbReference type="EMBL" id="HJB37495.1"/>
    </source>
</evidence>
<reference evidence="3" key="2">
    <citation type="submission" date="2021-04" db="EMBL/GenBank/DDBJ databases">
        <authorList>
            <person name="Gilroy R."/>
        </authorList>
    </citation>
    <scope>NUCLEOTIDE SEQUENCE</scope>
    <source>
        <strain evidence="3">ChiBcolR8-3208</strain>
    </source>
</reference>
<dbReference type="CDD" id="cd24138">
    <property type="entry name" value="TtcA-like"/>
    <property type="match status" value="1"/>
</dbReference>
<proteinExistence type="predicted"/>
<dbReference type="AlphaFoldDB" id="A0A9D2LY89"/>
<gene>
    <name evidence="3" type="ORF">H9942_05445</name>
</gene>
<organism evidence="3 4">
    <name type="scientific">Candidatus Acutalibacter ornithocaccae</name>
    <dbReference type="NCBI Taxonomy" id="2838416"/>
    <lineage>
        <taxon>Bacteria</taxon>
        <taxon>Bacillati</taxon>
        <taxon>Bacillota</taxon>
        <taxon>Clostridia</taxon>
        <taxon>Eubacteriales</taxon>
        <taxon>Acutalibacteraceae</taxon>
        <taxon>Acutalibacter</taxon>
    </lineage>
</organism>
<dbReference type="SUPFAM" id="SSF52402">
    <property type="entry name" value="Adenine nucleotide alpha hydrolases-like"/>
    <property type="match status" value="1"/>
</dbReference>
<dbReference type="InterPro" id="IPR035107">
    <property type="entry name" value="tRNA_thiolation_TtcA_Ctu1"/>
</dbReference>
<dbReference type="PIRSF" id="PIRSF004976">
    <property type="entry name" value="ATPase_YdaO"/>
    <property type="match status" value="1"/>
</dbReference>
<evidence type="ECO:0000256" key="1">
    <source>
        <dbReference type="ARBA" id="ARBA00022679"/>
    </source>
</evidence>
<comment type="caution">
    <text evidence="3">The sequence shown here is derived from an EMBL/GenBank/DDBJ whole genome shotgun (WGS) entry which is preliminary data.</text>
</comment>
<dbReference type="Gene3D" id="3.40.50.620">
    <property type="entry name" value="HUPs"/>
    <property type="match status" value="1"/>
</dbReference>
<keyword evidence="1" id="KW-0808">Transferase</keyword>
<dbReference type="GO" id="GO:0008033">
    <property type="term" value="P:tRNA processing"/>
    <property type="evidence" value="ECO:0007669"/>
    <property type="project" value="InterPro"/>
</dbReference>
<evidence type="ECO:0000313" key="4">
    <source>
        <dbReference type="Proteomes" id="UP000824214"/>
    </source>
</evidence>
<name>A0A9D2LY89_9FIRM</name>
<dbReference type="Pfam" id="PF01171">
    <property type="entry name" value="ATP_bind_3"/>
    <property type="match status" value="1"/>
</dbReference>
<feature type="domain" description="tRNA(Ile)-lysidine/2-thiocytidine synthase N-terminal" evidence="2">
    <location>
        <begin position="24"/>
        <end position="187"/>
    </location>
</feature>
<dbReference type="InterPro" id="IPR014729">
    <property type="entry name" value="Rossmann-like_a/b/a_fold"/>
</dbReference>